<dbReference type="Pfam" id="PF01476">
    <property type="entry name" value="LysM"/>
    <property type="match status" value="1"/>
</dbReference>
<evidence type="ECO:0000313" key="4">
    <source>
        <dbReference type="Proteomes" id="UP000252355"/>
    </source>
</evidence>
<feature type="compositionally biased region" description="Low complexity" evidence="1">
    <location>
        <begin position="93"/>
        <end position="111"/>
    </location>
</feature>
<feature type="region of interest" description="Disordered" evidence="1">
    <location>
        <begin position="91"/>
        <end position="122"/>
    </location>
</feature>
<reference evidence="3 4" key="1">
    <citation type="submission" date="2018-05" db="EMBL/GenBank/DDBJ databases">
        <title>A metagenomic window into the 2 km-deep terrestrial subsurface aquifer revealed taxonomically and functionally diverse microbial community comprising novel uncultured bacterial lineages.</title>
        <authorList>
            <person name="Kadnikov V.V."/>
            <person name="Mardanov A.V."/>
            <person name="Beletsky A.V."/>
            <person name="Banks D."/>
            <person name="Pimenov N.V."/>
            <person name="Frank Y.A."/>
            <person name="Karnachuk O.V."/>
            <person name="Ravin N.V."/>
        </authorList>
    </citation>
    <scope>NUCLEOTIDE SEQUENCE [LARGE SCALE GENOMIC DNA]</scope>
    <source>
        <strain evidence="3">BY5</strain>
    </source>
</reference>
<dbReference type="SMART" id="SM00257">
    <property type="entry name" value="LysM"/>
    <property type="match status" value="1"/>
</dbReference>
<dbReference type="SUPFAM" id="SSF54106">
    <property type="entry name" value="LysM domain"/>
    <property type="match status" value="1"/>
</dbReference>
<comment type="caution">
    <text evidence="3">The sequence shown here is derived from an EMBL/GenBank/DDBJ whole genome shotgun (WGS) entry which is preliminary data.</text>
</comment>
<dbReference type="AlphaFoldDB" id="A0A367ZPR2"/>
<name>A0A367ZPR2_9BACT</name>
<accession>A0A367ZPR2</accession>
<evidence type="ECO:0000259" key="2">
    <source>
        <dbReference type="PROSITE" id="PS51782"/>
    </source>
</evidence>
<sequence length="184" mass="19803">MSTSHVPARPAPQRGLFLFFVVGLFLLQIAFAYTIHGDIGPQFPHPSGLERTAPEALIGHIDALLAPTPTGRCALRPRPDTAPAAASRKILDGPMPTAAPGAEPAGPVQAPRRPDPTQEQAGRFATYTIGRGDTLESIARKLYGSTRMVVHLVRLNRIRDERSLQQGDRLLVPRAGLLQPLSAN</sequence>
<dbReference type="Gene3D" id="3.10.350.10">
    <property type="entry name" value="LysM domain"/>
    <property type="match status" value="1"/>
</dbReference>
<dbReference type="EMBL" id="QOQW01000008">
    <property type="protein sequence ID" value="RCK80036.1"/>
    <property type="molecule type" value="Genomic_DNA"/>
</dbReference>
<evidence type="ECO:0000313" key="3">
    <source>
        <dbReference type="EMBL" id="RCK80036.1"/>
    </source>
</evidence>
<feature type="domain" description="LysM" evidence="2">
    <location>
        <begin position="125"/>
        <end position="172"/>
    </location>
</feature>
<gene>
    <name evidence="3" type="ORF">OZSIB_3540</name>
</gene>
<proteinExistence type="predicted"/>
<organism evidence="3 4">
    <name type="scientific">Candidatus Ozemobacter sibiricus</name>
    <dbReference type="NCBI Taxonomy" id="2268124"/>
    <lineage>
        <taxon>Bacteria</taxon>
        <taxon>Candidatus Ozemobacteria</taxon>
        <taxon>Candidatus Ozemobacterales</taxon>
        <taxon>Candidatus Ozemobacteraceae</taxon>
        <taxon>Candidatus Ozemobacter</taxon>
    </lineage>
</organism>
<evidence type="ECO:0000256" key="1">
    <source>
        <dbReference type="SAM" id="MobiDB-lite"/>
    </source>
</evidence>
<protein>
    <recommendedName>
        <fullName evidence="2">LysM domain-containing protein</fullName>
    </recommendedName>
</protein>
<dbReference type="CDD" id="cd00118">
    <property type="entry name" value="LysM"/>
    <property type="match status" value="1"/>
</dbReference>
<dbReference type="Proteomes" id="UP000252355">
    <property type="component" value="Unassembled WGS sequence"/>
</dbReference>
<dbReference type="PROSITE" id="PS51782">
    <property type="entry name" value="LYSM"/>
    <property type="match status" value="1"/>
</dbReference>
<dbReference type="InterPro" id="IPR036779">
    <property type="entry name" value="LysM_dom_sf"/>
</dbReference>
<dbReference type="InterPro" id="IPR018392">
    <property type="entry name" value="LysM"/>
</dbReference>